<keyword evidence="1" id="KW-1133">Transmembrane helix</keyword>
<protein>
    <submittedName>
        <fullName evidence="2">Uncharacterized protein</fullName>
    </submittedName>
</protein>
<name>A0A1G2R4A0_9BACT</name>
<evidence type="ECO:0000313" key="3">
    <source>
        <dbReference type="Proteomes" id="UP000179258"/>
    </source>
</evidence>
<keyword evidence="1" id="KW-0472">Membrane</keyword>
<evidence type="ECO:0000256" key="1">
    <source>
        <dbReference type="SAM" id="Phobius"/>
    </source>
</evidence>
<sequence length="156" mass="17072">MELTFAAIQYILNSNMKGFLAAAILISFAAIAFFGYTAVHIEKSHPKVRCITEQMRGAQCPDARNQFAVADFHLGALKSFSLAIAEGGGMNFVSGLAVLFAAMLLAIAAPVLLCVPQVPQFLRGFPARAYLFCLRPKFTHWLALHENSPTIHFGRE</sequence>
<organism evidence="2 3">
    <name type="scientific">Candidatus Wildermuthbacteria bacterium RIFCSPHIGHO2_02_FULL_47_17</name>
    <dbReference type="NCBI Taxonomy" id="1802452"/>
    <lineage>
        <taxon>Bacteria</taxon>
        <taxon>Candidatus Wildermuthiibacteriota</taxon>
    </lineage>
</organism>
<feature type="transmembrane region" description="Helical" evidence="1">
    <location>
        <begin position="20"/>
        <end position="39"/>
    </location>
</feature>
<dbReference type="EMBL" id="MHTX01000041">
    <property type="protein sequence ID" value="OHA67388.1"/>
    <property type="molecule type" value="Genomic_DNA"/>
</dbReference>
<feature type="transmembrane region" description="Helical" evidence="1">
    <location>
        <begin position="92"/>
        <end position="113"/>
    </location>
</feature>
<accession>A0A1G2R4A0</accession>
<dbReference type="AlphaFoldDB" id="A0A1G2R4A0"/>
<comment type="caution">
    <text evidence="2">The sequence shown here is derived from an EMBL/GenBank/DDBJ whole genome shotgun (WGS) entry which is preliminary data.</text>
</comment>
<evidence type="ECO:0000313" key="2">
    <source>
        <dbReference type="EMBL" id="OHA67388.1"/>
    </source>
</evidence>
<dbReference type="Proteomes" id="UP000179258">
    <property type="component" value="Unassembled WGS sequence"/>
</dbReference>
<reference evidence="2 3" key="1">
    <citation type="journal article" date="2016" name="Nat. Commun.">
        <title>Thousands of microbial genomes shed light on interconnected biogeochemical processes in an aquifer system.</title>
        <authorList>
            <person name="Anantharaman K."/>
            <person name="Brown C.T."/>
            <person name="Hug L.A."/>
            <person name="Sharon I."/>
            <person name="Castelle C.J."/>
            <person name="Probst A.J."/>
            <person name="Thomas B.C."/>
            <person name="Singh A."/>
            <person name="Wilkins M.J."/>
            <person name="Karaoz U."/>
            <person name="Brodie E.L."/>
            <person name="Williams K.H."/>
            <person name="Hubbard S.S."/>
            <person name="Banfield J.F."/>
        </authorList>
    </citation>
    <scope>NUCLEOTIDE SEQUENCE [LARGE SCALE GENOMIC DNA]</scope>
</reference>
<gene>
    <name evidence="2" type="ORF">A3D59_01325</name>
</gene>
<keyword evidence="1" id="KW-0812">Transmembrane</keyword>
<proteinExistence type="predicted"/>